<evidence type="ECO:0000256" key="2">
    <source>
        <dbReference type="ARBA" id="ARBA00023315"/>
    </source>
</evidence>
<dbReference type="EMBL" id="WTYS01000001">
    <property type="protein sequence ID" value="MXO56582.1"/>
    <property type="molecule type" value="Genomic_DNA"/>
</dbReference>
<dbReference type="InterPro" id="IPR050680">
    <property type="entry name" value="YpeA/RimI_acetyltransf"/>
</dbReference>
<dbReference type="PANTHER" id="PTHR43420">
    <property type="entry name" value="ACETYLTRANSFERASE"/>
    <property type="match status" value="1"/>
</dbReference>
<dbReference type="Proteomes" id="UP000468943">
    <property type="component" value="Unassembled WGS sequence"/>
</dbReference>
<organism evidence="4 5">
    <name type="scientific">Pontixanthobacter gangjinensis</name>
    <dbReference type="NCBI Taxonomy" id="1028742"/>
    <lineage>
        <taxon>Bacteria</taxon>
        <taxon>Pseudomonadati</taxon>
        <taxon>Pseudomonadota</taxon>
        <taxon>Alphaproteobacteria</taxon>
        <taxon>Sphingomonadales</taxon>
        <taxon>Erythrobacteraceae</taxon>
        <taxon>Pontixanthobacter</taxon>
    </lineage>
</organism>
<evidence type="ECO:0000313" key="4">
    <source>
        <dbReference type="EMBL" id="MXO56582.1"/>
    </source>
</evidence>
<proteinExistence type="predicted"/>
<dbReference type="AlphaFoldDB" id="A0A6I4SPH4"/>
<dbReference type="SUPFAM" id="SSF55729">
    <property type="entry name" value="Acyl-CoA N-acyltransferases (Nat)"/>
    <property type="match status" value="1"/>
</dbReference>
<dbReference type="Gene3D" id="3.40.630.30">
    <property type="match status" value="1"/>
</dbReference>
<keyword evidence="5" id="KW-1185">Reference proteome</keyword>
<evidence type="ECO:0000256" key="1">
    <source>
        <dbReference type="ARBA" id="ARBA00022679"/>
    </source>
</evidence>
<keyword evidence="2" id="KW-0012">Acyltransferase</keyword>
<dbReference type="CDD" id="cd04301">
    <property type="entry name" value="NAT_SF"/>
    <property type="match status" value="1"/>
</dbReference>
<sequence length="151" mass="16930">MLDDTDRIMQVMEQAFDPAYGEAWNRRQLSASLILPTTWYYLVGADGNAPSGSQEAAGFALTRAAPGEEELLLVGVLPQFRGQGLGRKLLTLFEHGAKLRQAERIFLEMRANNPARKLYEAFGFQPIGRRKDYYRASNGERIDAITYGKSL</sequence>
<dbReference type="RefSeq" id="WP_160597766.1">
    <property type="nucleotide sequence ID" value="NZ_WTYS01000001.1"/>
</dbReference>
<reference evidence="4 5" key="1">
    <citation type="submission" date="2019-12" db="EMBL/GenBank/DDBJ databases">
        <title>Genomic-based taxomic classification of the family Erythrobacteraceae.</title>
        <authorList>
            <person name="Xu L."/>
        </authorList>
    </citation>
    <scope>NUCLEOTIDE SEQUENCE [LARGE SCALE GENOMIC DNA]</scope>
    <source>
        <strain evidence="4 5">JCM 17802</strain>
    </source>
</reference>
<dbReference type="PANTHER" id="PTHR43420:SF12">
    <property type="entry name" value="N-ACETYLTRANSFERASE DOMAIN-CONTAINING PROTEIN"/>
    <property type="match status" value="1"/>
</dbReference>
<dbReference type="PROSITE" id="PS51186">
    <property type="entry name" value="GNAT"/>
    <property type="match status" value="1"/>
</dbReference>
<comment type="caution">
    <text evidence="4">The sequence shown here is derived from an EMBL/GenBank/DDBJ whole genome shotgun (WGS) entry which is preliminary data.</text>
</comment>
<gene>
    <name evidence="4" type="ORF">GRI36_06770</name>
</gene>
<dbReference type="InterPro" id="IPR016181">
    <property type="entry name" value="Acyl_CoA_acyltransferase"/>
</dbReference>
<dbReference type="Pfam" id="PF00583">
    <property type="entry name" value="Acetyltransf_1"/>
    <property type="match status" value="1"/>
</dbReference>
<name>A0A6I4SPH4_9SPHN</name>
<keyword evidence="1 4" id="KW-0808">Transferase</keyword>
<evidence type="ECO:0000313" key="5">
    <source>
        <dbReference type="Proteomes" id="UP000468943"/>
    </source>
</evidence>
<dbReference type="OrthoDB" id="9804026at2"/>
<dbReference type="GO" id="GO:0016747">
    <property type="term" value="F:acyltransferase activity, transferring groups other than amino-acyl groups"/>
    <property type="evidence" value="ECO:0007669"/>
    <property type="project" value="InterPro"/>
</dbReference>
<accession>A0A6I4SPH4</accession>
<feature type="domain" description="N-acetyltransferase" evidence="3">
    <location>
        <begin position="1"/>
        <end position="151"/>
    </location>
</feature>
<dbReference type="InterPro" id="IPR000182">
    <property type="entry name" value="GNAT_dom"/>
</dbReference>
<protein>
    <submittedName>
        <fullName evidence="4">GNAT family N-acetyltransferase</fullName>
    </submittedName>
</protein>
<evidence type="ECO:0000259" key="3">
    <source>
        <dbReference type="PROSITE" id="PS51186"/>
    </source>
</evidence>